<evidence type="ECO:0000256" key="1">
    <source>
        <dbReference type="ARBA" id="ARBA00023224"/>
    </source>
</evidence>
<dbReference type="InterPro" id="IPR004089">
    <property type="entry name" value="MCPsignal_dom"/>
</dbReference>
<keyword evidence="1 3" id="KW-0807">Transducer</keyword>
<evidence type="ECO:0000256" key="4">
    <source>
        <dbReference type="SAM" id="Phobius"/>
    </source>
</evidence>
<dbReference type="Gene3D" id="1.10.287.950">
    <property type="entry name" value="Methyl-accepting chemotaxis protein"/>
    <property type="match status" value="1"/>
</dbReference>
<name>A0ABY0IV48_9RHOO</name>
<evidence type="ECO:0000256" key="2">
    <source>
        <dbReference type="ARBA" id="ARBA00029447"/>
    </source>
</evidence>
<dbReference type="SMART" id="SM00283">
    <property type="entry name" value="MA"/>
    <property type="match status" value="1"/>
</dbReference>
<accession>A0ABY0IV48</accession>
<protein>
    <submittedName>
        <fullName evidence="6">Methyl-accepting chemotaxis protein</fullName>
    </submittedName>
</protein>
<comment type="similarity">
    <text evidence="2">Belongs to the methyl-accepting chemotaxis (MCP) protein family.</text>
</comment>
<evidence type="ECO:0000256" key="3">
    <source>
        <dbReference type="PROSITE-ProRule" id="PRU00284"/>
    </source>
</evidence>
<dbReference type="CDD" id="cd11386">
    <property type="entry name" value="MCP_signal"/>
    <property type="match status" value="1"/>
</dbReference>
<dbReference type="RefSeq" id="WP_130459144.1">
    <property type="nucleotide sequence ID" value="NZ_SHKM01000001.1"/>
</dbReference>
<comment type="caution">
    <text evidence="6">The sequence shown here is derived from an EMBL/GenBank/DDBJ whole genome shotgun (WGS) entry which is preliminary data.</text>
</comment>
<dbReference type="InterPro" id="IPR024478">
    <property type="entry name" value="HlyB_4HB_MCP"/>
</dbReference>
<dbReference type="CDD" id="cd19411">
    <property type="entry name" value="MCP2201-like_sensor"/>
    <property type="match status" value="1"/>
</dbReference>
<dbReference type="Pfam" id="PF00015">
    <property type="entry name" value="MCPsignal"/>
    <property type="match status" value="1"/>
</dbReference>
<keyword evidence="4" id="KW-0472">Membrane</keyword>
<proteinExistence type="inferred from homology"/>
<feature type="transmembrane region" description="Helical" evidence="4">
    <location>
        <begin position="12"/>
        <end position="33"/>
    </location>
</feature>
<dbReference type="PRINTS" id="PR00260">
    <property type="entry name" value="CHEMTRNSDUCR"/>
</dbReference>
<feature type="transmembrane region" description="Helical" evidence="4">
    <location>
        <begin position="188"/>
        <end position="208"/>
    </location>
</feature>
<feature type="domain" description="Methyl-accepting transducer" evidence="5">
    <location>
        <begin position="270"/>
        <end position="506"/>
    </location>
</feature>
<evidence type="ECO:0000259" key="5">
    <source>
        <dbReference type="PROSITE" id="PS50111"/>
    </source>
</evidence>
<dbReference type="InterPro" id="IPR047347">
    <property type="entry name" value="YvaQ-like_sensor"/>
</dbReference>
<keyword evidence="4" id="KW-1133">Transmembrane helix</keyword>
<dbReference type="Proteomes" id="UP000292136">
    <property type="component" value="Unassembled WGS sequence"/>
</dbReference>
<dbReference type="SUPFAM" id="SSF58104">
    <property type="entry name" value="Methyl-accepting chemotaxis protein (MCP) signaling domain"/>
    <property type="match status" value="1"/>
</dbReference>
<organism evidence="6 7">
    <name type="scientific">Azospira oryzae</name>
    <dbReference type="NCBI Taxonomy" id="146939"/>
    <lineage>
        <taxon>Bacteria</taxon>
        <taxon>Pseudomonadati</taxon>
        <taxon>Pseudomonadota</taxon>
        <taxon>Betaproteobacteria</taxon>
        <taxon>Rhodocyclales</taxon>
        <taxon>Rhodocyclaceae</taxon>
        <taxon>Azospira</taxon>
    </lineage>
</organism>
<evidence type="ECO:0000313" key="7">
    <source>
        <dbReference type="Proteomes" id="UP000292136"/>
    </source>
</evidence>
<keyword evidence="4" id="KW-0812">Transmembrane</keyword>
<dbReference type="PANTHER" id="PTHR32089">
    <property type="entry name" value="METHYL-ACCEPTING CHEMOTAXIS PROTEIN MCPB"/>
    <property type="match status" value="1"/>
</dbReference>
<dbReference type="InterPro" id="IPR004090">
    <property type="entry name" value="Chemotax_Me-accpt_rcpt"/>
</dbReference>
<dbReference type="Pfam" id="PF12729">
    <property type="entry name" value="4HB_MCP_1"/>
    <property type="match status" value="1"/>
</dbReference>
<evidence type="ECO:0000313" key="6">
    <source>
        <dbReference type="EMBL" id="RZT90841.1"/>
    </source>
</evidence>
<sequence length="547" mass="58240">MARKLTVGGRLALGFGIFSLILTAAVLVALQALARVNEQVEKMAAKDWQKVEMAKDIAYAANDVARTMFSLFHDTSRLAEQKQKIVGYRDMVNQRLDILEKLLYRPKGKQLVADLKTKRLAFAGTYPKVLELLEAGRREEASRLFASEGMPQLEAYVQAVDAFVAFQGELFEESAVTAREVYAQARNLMLVFLAAAIVLATALALWIIRSVTRPLGGEPEEAKALVQRLAEGDLSADLRLHPQDRGDSLMAALATMRNSLRAMVGEIQGNAGEVSEAARDLSVNSVQLAQSSATQSEATAAMAAAVEQVTVSIAQVSDSASHTHAISDSTGQLSGDGHDVILRTVAEMQAVAVAVGGAARSIEAMGSRSEQISSVVQVIRMVAEQTNLLALNAAIEAARAGEAGRGFAVVADEVRKLAERTALATTEISDMIAGVQDAAREAVDAMGGATARVEQGVAMAEQASDSMQAIRSSSQEVVAAVNTIADALREQKHAGGDISANVEKVAQMVEENSAATHEAADTARRLEALAQALHQTLRRFRLEAHSA</sequence>
<gene>
    <name evidence="6" type="ORF">EV678_1663</name>
</gene>
<keyword evidence="7" id="KW-1185">Reference proteome</keyword>
<dbReference type="PANTHER" id="PTHR32089:SF112">
    <property type="entry name" value="LYSOZYME-LIKE PROTEIN-RELATED"/>
    <property type="match status" value="1"/>
</dbReference>
<reference evidence="6 7" key="1">
    <citation type="submission" date="2019-02" db="EMBL/GenBank/DDBJ databases">
        <title>Genomic Encyclopedia of Type Strains, Phase IV (KMG-IV): sequencing the most valuable type-strain genomes for metagenomic binning, comparative biology and taxonomic classification.</title>
        <authorList>
            <person name="Goeker M."/>
        </authorList>
    </citation>
    <scope>NUCLEOTIDE SEQUENCE [LARGE SCALE GENOMIC DNA]</scope>
    <source>
        <strain evidence="6 7">DSM 21223</strain>
    </source>
</reference>
<dbReference type="PROSITE" id="PS50111">
    <property type="entry name" value="CHEMOTAXIS_TRANSDUC_2"/>
    <property type="match status" value="1"/>
</dbReference>
<dbReference type="EMBL" id="SHKM01000001">
    <property type="protein sequence ID" value="RZT90841.1"/>
    <property type="molecule type" value="Genomic_DNA"/>
</dbReference>